<evidence type="ECO:0000256" key="4">
    <source>
        <dbReference type="ARBA" id="ARBA00022500"/>
    </source>
</evidence>
<evidence type="ECO:0000256" key="8">
    <source>
        <dbReference type="ARBA" id="ARBA00023224"/>
    </source>
</evidence>
<dbReference type="CDD" id="cd11386">
    <property type="entry name" value="MCP_signal"/>
    <property type="match status" value="1"/>
</dbReference>
<evidence type="ECO:0000259" key="12">
    <source>
        <dbReference type="PROSITE" id="PS50111"/>
    </source>
</evidence>
<dbReference type="Pfam" id="PF00015">
    <property type="entry name" value="MCPsignal"/>
    <property type="match status" value="1"/>
</dbReference>
<keyword evidence="3" id="KW-0488">Methylation</keyword>
<comment type="caution">
    <text evidence="14">The sequence shown here is derived from an EMBL/GenBank/DDBJ whole genome shotgun (WGS) entry which is preliminary data.</text>
</comment>
<dbReference type="EMBL" id="LJTC01000002">
    <property type="protein sequence ID" value="KPM84962.1"/>
    <property type="molecule type" value="Genomic_DNA"/>
</dbReference>
<dbReference type="InterPro" id="IPR004089">
    <property type="entry name" value="MCPsignal_dom"/>
</dbReference>
<keyword evidence="8 10" id="KW-0807">Transducer</keyword>
<dbReference type="CDD" id="cd12912">
    <property type="entry name" value="PDC2_MCP_like"/>
    <property type="match status" value="1"/>
</dbReference>
<reference evidence="14 15" key="1">
    <citation type="submission" date="2015-09" db="EMBL/GenBank/DDBJ databases">
        <title>Draft Genome Sequence of Pseudoalteromonas lipolytica UCD-48B.</title>
        <authorList>
            <person name="Krusor M."/>
            <person name="Coil D.A."/>
            <person name="Lang J.M."/>
            <person name="Eisen J.A."/>
            <person name="Alexiev A."/>
        </authorList>
    </citation>
    <scope>NUCLEOTIDE SEQUENCE [LARGE SCALE GENOMIC DNA]</scope>
    <source>
        <strain evidence="14 15">UCD-48B</strain>
    </source>
</reference>
<evidence type="ECO:0000256" key="5">
    <source>
        <dbReference type="ARBA" id="ARBA00022692"/>
    </source>
</evidence>
<feature type="domain" description="HAMP" evidence="13">
    <location>
        <begin position="305"/>
        <end position="359"/>
    </location>
</feature>
<dbReference type="Proteomes" id="UP000050378">
    <property type="component" value="Unassembled WGS sequence"/>
</dbReference>
<dbReference type="SUPFAM" id="SSF58104">
    <property type="entry name" value="Methyl-accepting chemotaxis protein (MCP) signaling domain"/>
    <property type="match status" value="1"/>
</dbReference>
<dbReference type="GO" id="GO:0005886">
    <property type="term" value="C:plasma membrane"/>
    <property type="evidence" value="ECO:0007669"/>
    <property type="project" value="UniProtKB-SubCell"/>
</dbReference>
<keyword evidence="6 11" id="KW-1133">Transmembrane helix</keyword>
<accession>A0A0P7E5E4</accession>
<dbReference type="GO" id="GO:0004888">
    <property type="term" value="F:transmembrane signaling receptor activity"/>
    <property type="evidence" value="ECO:0007669"/>
    <property type="project" value="InterPro"/>
</dbReference>
<dbReference type="PATRIC" id="fig|570156.3.peg.808"/>
<keyword evidence="2" id="KW-1003">Cell membrane</keyword>
<feature type="domain" description="Methyl-accepting transducer" evidence="12">
    <location>
        <begin position="364"/>
        <end position="600"/>
    </location>
</feature>
<dbReference type="InterPro" id="IPR033479">
    <property type="entry name" value="dCache_1"/>
</dbReference>
<evidence type="ECO:0000256" key="9">
    <source>
        <dbReference type="ARBA" id="ARBA00029447"/>
    </source>
</evidence>
<dbReference type="GO" id="GO:0006935">
    <property type="term" value="P:chemotaxis"/>
    <property type="evidence" value="ECO:0007669"/>
    <property type="project" value="UniProtKB-KW"/>
</dbReference>
<comment type="similarity">
    <text evidence="9">Belongs to the methyl-accepting chemotaxis (MCP) protein family.</text>
</comment>
<evidence type="ECO:0000256" key="1">
    <source>
        <dbReference type="ARBA" id="ARBA00004651"/>
    </source>
</evidence>
<dbReference type="InterPro" id="IPR004090">
    <property type="entry name" value="Chemotax_Me-accpt_rcpt"/>
</dbReference>
<feature type="transmembrane region" description="Helical" evidence="11">
    <location>
        <begin position="12"/>
        <end position="33"/>
    </location>
</feature>
<evidence type="ECO:0000256" key="2">
    <source>
        <dbReference type="ARBA" id="ARBA00022475"/>
    </source>
</evidence>
<evidence type="ECO:0000256" key="11">
    <source>
        <dbReference type="SAM" id="Phobius"/>
    </source>
</evidence>
<dbReference type="FunFam" id="1.10.287.950:FF:000001">
    <property type="entry name" value="Methyl-accepting chemotaxis sensory transducer"/>
    <property type="match status" value="1"/>
</dbReference>
<evidence type="ECO:0000313" key="15">
    <source>
        <dbReference type="Proteomes" id="UP000050378"/>
    </source>
</evidence>
<evidence type="ECO:0000256" key="6">
    <source>
        <dbReference type="ARBA" id="ARBA00022989"/>
    </source>
</evidence>
<evidence type="ECO:0000256" key="3">
    <source>
        <dbReference type="ARBA" id="ARBA00022481"/>
    </source>
</evidence>
<dbReference type="PANTHER" id="PTHR32089:SF39">
    <property type="entry name" value="METHYL-ACCEPTING CHEMOTAXIS PROTEIN HLYB"/>
    <property type="match status" value="1"/>
</dbReference>
<evidence type="ECO:0000256" key="7">
    <source>
        <dbReference type="ARBA" id="ARBA00023136"/>
    </source>
</evidence>
<keyword evidence="7 11" id="KW-0472">Membrane</keyword>
<evidence type="ECO:0000313" key="14">
    <source>
        <dbReference type="EMBL" id="KPM84962.1"/>
    </source>
</evidence>
<dbReference type="PANTHER" id="PTHR32089">
    <property type="entry name" value="METHYL-ACCEPTING CHEMOTAXIS PROTEIN MCPB"/>
    <property type="match status" value="1"/>
</dbReference>
<proteinExistence type="inferred from homology"/>
<protein>
    <submittedName>
        <fullName evidence="14">Chemotaxis protein</fullName>
    </submittedName>
</protein>
<dbReference type="GO" id="GO:0007165">
    <property type="term" value="P:signal transduction"/>
    <property type="evidence" value="ECO:0007669"/>
    <property type="project" value="UniProtKB-KW"/>
</dbReference>
<dbReference type="Pfam" id="PF02743">
    <property type="entry name" value="dCache_1"/>
    <property type="match status" value="1"/>
</dbReference>
<dbReference type="InterPro" id="IPR003660">
    <property type="entry name" value="HAMP_dom"/>
</dbReference>
<keyword evidence="5 11" id="KW-0812">Transmembrane</keyword>
<dbReference type="SMART" id="SM00283">
    <property type="entry name" value="MA"/>
    <property type="match status" value="1"/>
</dbReference>
<feature type="transmembrane region" description="Helical" evidence="11">
    <location>
        <begin position="281"/>
        <end position="304"/>
    </location>
</feature>
<gene>
    <name evidence="14" type="ORF">AOG27_04130</name>
</gene>
<dbReference type="OrthoDB" id="2489132at2"/>
<comment type="subcellular location">
    <subcellularLocation>
        <location evidence="1">Cell membrane</location>
        <topology evidence="1">Multi-pass membrane protein</topology>
    </subcellularLocation>
</comment>
<keyword evidence="4" id="KW-0145">Chemotaxis</keyword>
<evidence type="ECO:0000256" key="10">
    <source>
        <dbReference type="PROSITE-ProRule" id="PRU00284"/>
    </source>
</evidence>
<name>A0A0P7E5E4_9GAMM</name>
<dbReference type="STRING" id="570156.AOG27_04130"/>
<dbReference type="Pfam" id="PF00672">
    <property type="entry name" value="HAMP"/>
    <property type="match status" value="1"/>
</dbReference>
<dbReference type="AlphaFoldDB" id="A0A0P7E5E4"/>
<dbReference type="SMART" id="SM00304">
    <property type="entry name" value="HAMP"/>
    <property type="match status" value="1"/>
</dbReference>
<dbReference type="RefSeq" id="WP_054551720.1">
    <property type="nucleotide sequence ID" value="NZ_LJTC01000002.1"/>
</dbReference>
<sequence>MALNQFTITKKITLLGSSIALIVAALIGATAIYSAKQIIEQRMIESELPSKLQAIDNYITHDINQMISAAEQLSSNEFVLEWANSGNTDDKTLLKELNRLVTQYDLATASWANRETAQYWNQDGFLRVLTKEQDGWFFAFTNTAQPFSISIYQESPTDVKMFVNHQQTNGIGLAGLAKSIDDMQGMLKRFQIEETGFVFVADKNGLIQLHKDENKVAKAKLDDVYKTGITRTLLTQSDFNLQEINLNGEATLVAASPIKNTDLFVIAQVPKHEVFSSIQVLQWQIISFAIVIALIASFAGLVLARTLSSPLSKMAELFTRLGSGDANLAYRLPDSEQPELANLSAGFNQFISKIETAISQVAQESSEIRQSADHVFQQAQKNSVALDNQKEQTISVAAAINEMGATVQEIASSAANTAKLTENSKQNTEQSHTQVTQSKEAIIELACDIDNITEQVNELANKTQAIASIVDSIRGISEQTNLLALNAAIESARAGEHGRGFAVVADEVRALANRTSQSTTEIQTMISELTNTSDLVVNHINHSKSQAQLSVDAMQSSVELLNAINDAANEINDMATLIATATEEQSNVVADVGRNIEQISDISDNVMREQIDSEQAIKDLANSAQTLDDLVATFDKR</sequence>
<dbReference type="PRINTS" id="PR00260">
    <property type="entry name" value="CHEMTRNSDUCR"/>
</dbReference>
<dbReference type="PROSITE" id="PS50111">
    <property type="entry name" value="CHEMOTAXIS_TRANSDUC_2"/>
    <property type="match status" value="1"/>
</dbReference>
<dbReference type="PROSITE" id="PS50885">
    <property type="entry name" value="HAMP"/>
    <property type="match status" value="1"/>
</dbReference>
<organism evidence="14 15">
    <name type="scientific">Pseudoalteromonas lipolytica</name>
    <dbReference type="NCBI Taxonomy" id="570156"/>
    <lineage>
        <taxon>Bacteria</taxon>
        <taxon>Pseudomonadati</taxon>
        <taxon>Pseudomonadota</taxon>
        <taxon>Gammaproteobacteria</taxon>
        <taxon>Alteromonadales</taxon>
        <taxon>Pseudoalteromonadaceae</taxon>
        <taxon>Pseudoalteromonas</taxon>
    </lineage>
</organism>
<dbReference type="Gene3D" id="1.10.287.950">
    <property type="entry name" value="Methyl-accepting chemotaxis protein"/>
    <property type="match status" value="1"/>
</dbReference>
<dbReference type="Gene3D" id="3.30.450.20">
    <property type="entry name" value="PAS domain"/>
    <property type="match status" value="1"/>
</dbReference>
<dbReference type="CDD" id="cd06225">
    <property type="entry name" value="HAMP"/>
    <property type="match status" value="1"/>
</dbReference>
<evidence type="ECO:0000259" key="13">
    <source>
        <dbReference type="PROSITE" id="PS50885"/>
    </source>
</evidence>